<evidence type="ECO:0000256" key="1">
    <source>
        <dbReference type="SAM" id="MobiDB-lite"/>
    </source>
</evidence>
<gene>
    <name evidence="3" type="ORF">CCMP2556_LOCUS19024</name>
</gene>
<feature type="compositionally biased region" description="Basic and acidic residues" evidence="1">
    <location>
        <begin position="75"/>
        <end position="88"/>
    </location>
</feature>
<name>A0ABP0L516_9DINO</name>
<sequence>MEDSADRQKGTTIAFNYDADKRSRRRRSRTPNKEAGEEKRRQQREKRKALFAAPVIESKTAPVEESDDEPTEPMVSERPEKAWEKAAWEESSFESSSEKAKFLRLMGGAKEKSSEPTSNRTPSALGPSSQELERQYWQGMQKQLYSRQRGLG</sequence>
<comment type="caution">
    <text evidence="3">The sequence shown here is derived from an EMBL/GenBank/DDBJ whole genome shotgun (WGS) entry which is preliminary data.</text>
</comment>
<accession>A0ABP0L516</accession>
<dbReference type="InterPro" id="IPR028124">
    <property type="entry name" value="SMAP_dom"/>
</dbReference>
<reference evidence="3 4" key="1">
    <citation type="submission" date="2024-02" db="EMBL/GenBank/DDBJ databases">
        <authorList>
            <person name="Chen Y."/>
            <person name="Shah S."/>
            <person name="Dougan E. K."/>
            <person name="Thang M."/>
            <person name="Chan C."/>
        </authorList>
    </citation>
    <scope>NUCLEOTIDE SEQUENCE [LARGE SCALE GENOMIC DNA]</scope>
</reference>
<dbReference type="Pfam" id="PF15477">
    <property type="entry name" value="SMAP"/>
    <property type="match status" value="1"/>
</dbReference>
<feature type="compositionally biased region" description="Basic and acidic residues" evidence="1">
    <location>
        <begin position="31"/>
        <end position="40"/>
    </location>
</feature>
<feature type="compositionally biased region" description="Polar residues" evidence="1">
    <location>
        <begin position="115"/>
        <end position="130"/>
    </location>
</feature>
<proteinExistence type="predicted"/>
<organism evidence="3 4">
    <name type="scientific">Durusdinium trenchii</name>
    <dbReference type="NCBI Taxonomy" id="1381693"/>
    <lineage>
        <taxon>Eukaryota</taxon>
        <taxon>Sar</taxon>
        <taxon>Alveolata</taxon>
        <taxon>Dinophyceae</taxon>
        <taxon>Suessiales</taxon>
        <taxon>Symbiodiniaceae</taxon>
        <taxon>Durusdinium</taxon>
    </lineage>
</organism>
<evidence type="ECO:0000259" key="2">
    <source>
        <dbReference type="Pfam" id="PF15477"/>
    </source>
</evidence>
<dbReference type="EMBL" id="CAXAMN010011001">
    <property type="protein sequence ID" value="CAK9033322.1"/>
    <property type="molecule type" value="Genomic_DNA"/>
</dbReference>
<feature type="region of interest" description="Disordered" evidence="1">
    <location>
        <begin position="1"/>
        <end position="152"/>
    </location>
</feature>
<evidence type="ECO:0000313" key="3">
    <source>
        <dbReference type="EMBL" id="CAK9033322.1"/>
    </source>
</evidence>
<dbReference type="Proteomes" id="UP001642484">
    <property type="component" value="Unassembled WGS sequence"/>
</dbReference>
<keyword evidence="4" id="KW-1185">Reference proteome</keyword>
<feature type="domain" description="Small acidic protein-like" evidence="2">
    <location>
        <begin position="88"/>
        <end position="152"/>
    </location>
</feature>
<protein>
    <recommendedName>
        <fullName evidence="2">Small acidic protein-like domain-containing protein</fullName>
    </recommendedName>
</protein>
<evidence type="ECO:0000313" key="4">
    <source>
        <dbReference type="Proteomes" id="UP001642484"/>
    </source>
</evidence>